<evidence type="ECO:0000256" key="5">
    <source>
        <dbReference type="ARBA" id="ARBA00022963"/>
    </source>
</evidence>
<dbReference type="InterPro" id="IPR016035">
    <property type="entry name" value="Acyl_Trfase/lysoPLipase"/>
</dbReference>
<dbReference type="InterPro" id="IPR000595">
    <property type="entry name" value="cNMP-bd_dom"/>
</dbReference>
<dbReference type="InterPro" id="IPR018488">
    <property type="entry name" value="cNMP-bd_CS"/>
</dbReference>
<dbReference type="PROSITE" id="PS00888">
    <property type="entry name" value="CNMP_BINDING_1"/>
    <property type="match status" value="1"/>
</dbReference>
<keyword evidence="5 9" id="KW-0442">Lipid degradation</keyword>
<comment type="caution">
    <text evidence="12">The sequence shown here is derived from an EMBL/GenBank/DDBJ whole genome shotgun (WGS) entry which is preliminary data.</text>
</comment>
<dbReference type="Pfam" id="PF24179">
    <property type="entry name" value="NTE_Ploop"/>
    <property type="match status" value="1"/>
</dbReference>
<protein>
    <submittedName>
        <fullName evidence="12">NTE family protein</fullName>
    </submittedName>
</protein>
<evidence type="ECO:0000256" key="4">
    <source>
        <dbReference type="ARBA" id="ARBA00022801"/>
    </source>
</evidence>
<keyword evidence="7 9" id="KW-0443">Lipid metabolism</keyword>
<dbReference type="Pfam" id="PF00027">
    <property type="entry name" value="cNMP_binding"/>
    <property type="match status" value="1"/>
</dbReference>
<dbReference type="AlphaFoldDB" id="A0A4Q7W1V3"/>
<evidence type="ECO:0000256" key="9">
    <source>
        <dbReference type="PROSITE-ProRule" id="PRU01161"/>
    </source>
</evidence>
<dbReference type="InterPro" id="IPR002641">
    <property type="entry name" value="PNPLA_dom"/>
</dbReference>
<dbReference type="PROSITE" id="PS01237">
    <property type="entry name" value="UPF0028"/>
    <property type="match status" value="1"/>
</dbReference>
<evidence type="ECO:0000313" key="12">
    <source>
        <dbReference type="EMBL" id="RZU02835.1"/>
    </source>
</evidence>
<dbReference type="CDD" id="cd07205">
    <property type="entry name" value="Pat_PNPLA6_PNPLA7_NTE1_like"/>
    <property type="match status" value="1"/>
</dbReference>
<comment type="subcellular location">
    <subcellularLocation>
        <location evidence="1">Membrane</location>
    </subcellularLocation>
</comment>
<reference evidence="12 13" key="1">
    <citation type="submission" date="2019-02" db="EMBL/GenBank/DDBJ databases">
        <title>Genomic Encyclopedia of Type Strains, Phase IV (KMG-IV): sequencing the most valuable type-strain genomes for metagenomic binning, comparative biology and taxonomic classification.</title>
        <authorList>
            <person name="Goeker M."/>
        </authorList>
    </citation>
    <scope>NUCLEOTIDE SEQUENCE [LARGE SCALE GENOMIC DNA]</scope>
    <source>
        <strain evidence="12 13">DSM 19570</strain>
    </source>
</reference>
<accession>A0A4Q7W1V3</accession>
<dbReference type="GO" id="GO:0046470">
    <property type="term" value="P:phosphatidylcholine metabolic process"/>
    <property type="evidence" value="ECO:0007669"/>
    <property type="project" value="InterPro"/>
</dbReference>
<proteinExistence type="inferred from homology"/>
<evidence type="ECO:0000256" key="8">
    <source>
        <dbReference type="ARBA" id="ARBA00023136"/>
    </source>
</evidence>
<organism evidence="12 13">
    <name type="scientific">Rivibacter subsaxonicus</name>
    <dbReference type="NCBI Taxonomy" id="457575"/>
    <lineage>
        <taxon>Bacteria</taxon>
        <taxon>Pseudomonadati</taxon>
        <taxon>Pseudomonadota</taxon>
        <taxon>Betaproteobacteria</taxon>
        <taxon>Burkholderiales</taxon>
        <taxon>Rivibacter</taxon>
    </lineage>
</organism>
<feature type="domain" description="Cyclic nucleotide-binding" evidence="10">
    <location>
        <begin position="22"/>
        <end position="142"/>
    </location>
</feature>
<dbReference type="SUPFAM" id="SSF51206">
    <property type="entry name" value="cAMP-binding domain-like"/>
    <property type="match status" value="1"/>
</dbReference>
<dbReference type="Gene3D" id="3.40.1090.10">
    <property type="entry name" value="Cytosolic phospholipase A2 catalytic domain"/>
    <property type="match status" value="2"/>
</dbReference>
<feature type="short sequence motif" description="GXGXXG" evidence="9">
    <location>
        <begin position="341"/>
        <end position="346"/>
    </location>
</feature>
<dbReference type="GO" id="GO:0016042">
    <property type="term" value="P:lipid catabolic process"/>
    <property type="evidence" value="ECO:0007669"/>
    <property type="project" value="UniProtKB-UniRule"/>
</dbReference>
<dbReference type="InterPro" id="IPR001423">
    <property type="entry name" value="LysoPLipase_patatin_CS"/>
</dbReference>
<dbReference type="InterPro" id="IPR018490">
    <property type="entry name" value="cNMP-bd_dom_sf"/>
</dbReference>
<dbReference type="PROSITE" id="PS51635">
    <property type="entry name" value="PNPLA"/>
    <property type="match status" value="1"/>
</dbReference>
<keyword evidence="3" id="KW-0812">Transmembrane</keyword>
<feature type="active site" description="Proton acceptor" evidence="9">
    <location>
        <position position="489"/>
    </location>
</feature>
<evidence type="ECO:0000256" key="6">
    <source>
        <dbReference type="ARBA" id="ARBA00022989"/>
    </source>
</evidence>
<evidence type="ECO:0000256" key="1">
    <source>
        <dbReference type="ARBA" id="ARBA00004370"/>
    </source>
</evidence>
<dbReference type="PANTHER" id="PTHR14226:SF29">
    <property type="entry name" value="NEUROPATHY TARGET ESTERASE SWS"/>
    <property type="match status" value="1"/>
</dbReference>
<dbReference type="SMART" id="SM00100">
    <property type="entry name" value="cNMP"/>
    <property type="match status" value="1"/>
</dbReference>
<dbReference type="Gene3D" id="2.60.120.10">
    <property type="entry name" value="Jelly Rolls"/>
    <property type="match status" value="1"/>
</dbReference>
<dbReference type="GO" id="GO:0004622">
    <property type="term" value="F:phosphatidylcholine lysophospholipase activity"/>
    <property type="evidence" value="ECO:0007669"/>
    <property type="project" value="InterPro"/>
</dbReference>
<name>A0A4Q7W1V3_9BURK</name>
<dbReference type="PANTHER" id="PTHR14226">
    <property type="entry name" value="NEUROPATHY TARGET ESTERASE/SWISS CHEESE D.MELANOGASTER"/>
    <property type="match status" value="1"/>
</dbReference>
<dbReference type="GO" id="GO:0016020">
    <property type="term" value="C:membrane"/>
    <property type="evidence" value="ECO:0007669"/>
    <property type="project" value="UniProtKB-SubCell"/>
</dbReference>
<dbReference type="PRINTS" id="PR00103">
    <property type="entry name" value="CAMPKINASE"/>
</dbReference>
<comment type="similarity">
    <text evidence="2">Belongs to the NTE family.</text>
</comment>
<gene>
    <name evidence="12" type="ORF">EV670_0865</name>
</gene>
<dbReference type="InterPro" id="IPR056556">
    <property type="entry name" value="NTE1_P-loop_dom"/>
</dbReference>
<dbReference type="CDD" id="cd00038">
    <property type="entry name" value="CAP_ED"/>
    <property type="match status" value="1"/>
</dbReference>
<feature type="active site" description="Nucleophile" evidence="9">
    <location>
        <position position="370"/>
    </location>
</feature>
<feature type="short sequence motif" description="GXSXG" evidence="9">
    <location>
        <begin position="368"/>
        <end position="372"/>
    </location>
</feature>
<evidence type="ECO:0000256" key="2">
    <source>
        <dbReference type="ARBA" id="ARBA00006636"/>
    </source>
</evidence>
<dbReference type="SUPFAM" id="SSF52151">
    <property type="entry name" value="FabD/lysophospholipase-like"/>
    <property type="match status" value="1"/>
</dbReference>
<dbReference type="InterPro" id="IPR050301">
    <property type="entry name" value="NTE"/>
</dbReference>
<keyword evidence="4 9" id="KW-0378">Hydrolase</keyword>
<dbReference type="RefSeq" id="WP_130430557.1">
    <property type="nucleotide sequence ID" value="NZ_SHKP01000004.1"/>
</dbReference>
<keyword evidence="6" id="KW-1133">Transmembrane helix</keyword>
<evidence type="ECO:0000259" key="11">
    <source>
        <dbReference type="PROSITE" id="PS51635"/>
    </source>
</evidence>
<keyword evidence="13" id="KW-1185">Reference proteome</keyword>
<evidence type="ECO:0000256" key="3">
    <source>
        <dbReference type="ARBA" id="ARBA00022692"/>
    </source>
</evidence>
<dbReference type="OrthoDB" id="5290098at2"/>
<evidence type="ECO:0000313" key="13">
    <source>
        <dbReference type="Proteomes" id="UP000293671"/>
    </source>
</evidence>
<dbReference type="InterPro" id="IPR014710">
    <property type="entry name" value="RmlC-like_jellyroll"/>
</dbReference>
<dbReference type="EMBL" id="SHKP01000004">
    <property type="protein sequence ID" value="RZU02835.1"/>
    <property type="molecule type" value="Genomic_DNA"/>
</dbReference>
<dbReference type="PROSITE" id="PS00889">
    <property type="entry name" value="CNMP_BINDING_2"/>
    <property type="match status" value="1"/>
</dbReference>
<dbReference type="Pfam" id="PF01734">
    <property type="entry name" value="Patatin"/>
    <property type="match status" value="1"/>
</dbReference>
<feature type="domain" description="PNPLA" evidence="11">
    <location>
        <begin position="337"/>
        <end position="502"/>
    </location>
</feature>
<dbReference type="PROSITE" id="PS50042">
    <property type="entry name" value="CNMP_BINDING_3"/>
    <property type="match status" value="1"/>
</dbReference>
<keyword evidence="8" id="KW-0472">Membrane</keyword>
<sequence>MDQVASPQHYQDALLMQHLRACFGEIDAASAQLLREHLEWVEIVGGESLIRQGEPGDSMYLLVSGRLRAYIADDDGSQRMVRDMSRGQILGEMSLYTDEPRSATVVAIRDSVLVRLGKAEFNRLLSSSSQVSIALTRQIIQRLRTEQSRSALDRPVAIGLLPISDGVDISSFGRELAKQLQAMGRVAVVDSASLDADLQQPGITHRAQGDTEANRRIAMRLDEIEAGNDFVLLLGDATPTTWTHRCSRHCDELLLLADADQPPRVHAIEDECLLRRPPRTEAAEILVLLHPADRLSPRGTREWLARRPLADHVHIRPALARDMARLARLQSRTAIGMVLAGGGARGFAHLGVYRALQEHGIEIDVVGGTSIGAAMGTYIACDQPLAAITAHARKAFGDHPTGDFNLLPMVSLIKGQRLRRLISQAIQELLGVDADVEDLWRNFYCVATNYSKASEQVVHHGNLARALLSSTAIPGALPPVIEDGDLLCDGGTFNNFPVDVMRRMRGVGKVIGVDLNFRKLRRIEHDDMPGTWALLRDRLRPRKQRRYRLPSLPAYLMNVTILYSMSRQREAKKLTDLYFNPPLERVGMLAWDRFDQVVQQGHAHALEVLGQMSAPALRQLGAGSAGAGLADTLGVR</sequence>
<evidence type="ECO:0000256" key="7">
    <source>
        <dbReference type="ARBA" id="ARBA00023098"/>
    </source>
</evidence>
<evidence type="ECO:0000259" key="10">
    <source>
        <dbReference type="PROSITE" id="PS50042"/>
    </source>
</evidence>
<dbReference type="Proteomes" id="UP000293671">
    <property type="component" value="Unassembled WGS sequence"/>
</dbReference>
<feature type="short sequence motif" description="DGA/G" evidence="9">
    <location>
        <begin position="489"/>
        <end position="491"/>
    </location>
</feature>